<keyword evidence="2" id="KW-1185">Reference proteome</keyword>
<reference evidence="1" key="1">
    <citation type="submission" date="2022-07" db="EMBL/GenBank/DDBJ databases">
        <title>Phylogenomic reconstructions and comparative analyses of Kickxellomycotina fungi.</title>
        <authorList>
            <person name="Reynolds N.K."/>
            <person name="Stajich J.E."/>
            <person name="Barry K."/>
            <person name="Grigoriev I.V."/>
            <person name="Crous P."/>
            <person name="Smith M.E."/>
        </authorList>
    </citation>
    <scope>NUCLEOTIDE SEQUENCE</scope>
    <source>
        <strain evidence="1">BCRC 34191</strain>
    </source>
</reference>
<dbReference type="EMBL" id="JANBUK010000018">
    <property type="protein sequence ID" value="KAJ2792567.1"/>
    <property type="molecule type" value="Genomic_DNA"/>
</dbReference>
<sequence>MTEERPDKSNTIEPVAAVVPASVRADGSVRKERRIRPGYIPQELKPKYTPPSQRRSAPTPTSNDSDKPLLKQQEQEPKSTPLPLPQEKAPKHTPPSPRNPPVAVAGDTKQPATPRTNGAKGTKEVVGKKYIPPHARKAAASKKDDEGDMLADSLARMTLKAKDKGKETALKHATCIK</sequence>
<accession>A0ACC1KPR6</accession>
<gene>
    <name evidence="1" type="ORF">GGI18_000303</name>
</gene>
<organism evidence="1 2">
    <name type="scientific">Coemansia linderi</name>
    <dbReference type="NCBI Taxonomy" id="2663919"/>
    <lineage>
        <taxon>Eukaryota</taxon>
        <taxon>Fungi</taxon>
        <taxon>Fungi incertae sedis</taxon>
        <taxon>Zoopagomycota</taxon>
        <taxon>Kickxellomycotina</taxon>
        <taxon>Kickxellomycetes</taxon>
        <taxon>Kickxellales</taxon>
        <taxon>Kickxellaceae</taxon>
        <taxon>Coemansia</taxon>
    </lineage>
</organism>
<evidence type="ECO:0000313" key="2">
    <source>
        <dbReference type="Proteomes" id="UP001140066"/>
    </source>
</evidence>
<evidence type="ECO:0000313" key="1">
    <source>
        <dbReference type="EMBL" id="KAJ2792567.1"/>
    </source>
</evidence>
<dbReference type="Proteomes" id="UP001140066">
    <property type="component" value="Unassembled WGS sequence"/>
</dbReference>
<proteinExistence type="predicted"/>
<name>A0ACC1KPR6_9FUNG</name>
<comment type="caution">
    <text evidence="1">The sequence shown here is derived from an EMBL/GenBank/DDBJ whole genome shotgun (WGS) entry which is preliminary data.</text>
</comment>
<protein>
    <submittedName>
        <fullName evidence="1">Uncharacterized protein</fullName>
    </submittedName>
</protein>